<dbReference type="InterPro" id="IPR004837">
    <property type="entry name" value="NaCa_Exmemb"/>
</dbReference>
<evidence type="ECO:0000313" key="9">
    <source>
        <dbReference type="EMBL" id="QHT75544.1"/>
    </source>
</evidence>
<dbReference type="AlphaFoldDB" id="A0A6C0H4S4"/>
<evidence type="ECO:0000256" key="4">
    <source>
        <dbReference type="ARBA" id="ARBA00022989"/>
    </source>
</evidence>
<keyword evidence="3 7" id="KW-0812">Transmembrane</keyword>
<dbReference type="PANTHER" id="PTHR31503:SF22">
    <property type="entry name" value="VACUOLAR CALCIUM ION TRANSPORTER"/>
    <property type="match status" value="1"/>
</dbReference>
<sequence>MNIVENISIIVFVTLSGIFNYWIINNNIGITFSLISVLLLAKFVGNQTEEISEVVGEILGGITNATFGNVFELLFSLIALFKNREKYDEILLNLLIGGVVSNILLVLGSSIYLGGLYNDNQIMKNIEIHSTNARILLVSSILITIPSLYKEIKCYKKDIVYIISPIDNEFECNTRNIDIIIAITLFSTFVGLNVYQLKNKKNEYNLGEEQEKSIKMNILFLLIGCGIVGFISDNLINDIENIKSNISSLIFSFVISGFIGSFPEHYTAITASIQNKIDESISISLTSSIQLLMFIPSILVFLGFIRNREFTLVMPWYLLIPMNITTLCSYLFLHKKKMIWIEGLFMMFVYLTIIVTICNW</sequence>
<evidence type="ECO:0000256" key="1">
    <source>
        <dbReference type="ARBA" id="ARBA00004127"/>
    </source>
</evidence>
<evidence type="ECO:0000256" key="6">
    <source>
        <dbReference type="ARBA" id="ARBA00023136"/>
    </source>
</evidence>
<feature type="transmembrane region" description="Helical" evidence="7">
    <location>
        <begin position="248"/>
        <end position="269"/>
    </location>
</feature>
<feature type="domain" description="Sodium/calcium exchanger membrane region" evidence="8">
    <location>
        <begin position="29"/>
        <end position="197"/>
    </location>
</feature>
<protein>
    <recommendedName>
        <fullName evidence="8">Sodium/calcium exchanger membrane region domain-containing protein</fullName>
    </recommendedName>
</protein>
<keyword evidence="2" id="KW-0813">Transport</keyword>
<feature type="transmembrane region" description="Helical" evidence="7">
    <location>
        <begin position="28"/>
        <end position="46"/>
    </location>
</feature>
<feature type="transmembrane region" description="Helical" evidence="7">
    <location>
        <begin position="133"/>
        <end position="149"/>
    </location>
</feature>
<feature type="transmembrane region" description="Helical" evidence="7">
    <location>
        <begin position="217"/>
        <end position="236"/>
    </location>
</feature>
<name>A0A6C0H4S4_9ZZZZ</name>
<organism evidence="9">
    <name type="scientific">viral metagenome</name>
    <dbReference type="NCBI Taxonomy" id="1070528"/>
    <lineage>
        <taxon>unclassified sequences</taxon>
        <taxon>metagenomes</taxon>
        <taxon>organismal metagenomes</taxon>
    </lineage>
</organism>
<evidence type="ECO:0000256" key="2">
    <source>
        <dbReference type="ARBA" id="ARBA00022448"/>
    </source>
</evidence>
<dbReference type="GO" id="GO:0006874">
    <property type="term" value="P:intracellular calcium ion homeostasis"/>
    <property type="evidence" value="ECO:0007669"/>
    <property type="project" value="TreeGrafter"/>
</dbReference>
<dbReference type="Gene3D" id="1.20.1420.30">
    <property type="entry name" value="NCX, central ion-binding region"/>
    <property type="match status" value="1"/>
</dbReference>
<feature type="transmembrane region" description="Helical" evidence="7">
    <location>
        <begin position="6"/>
        <end position="23"/>
    </location>
</feature>
<feature type="domain" description="Sodium/calcium exchanger membrane region" evidence="8">
    <location>
        <begin position="218"/>
        <end position="356"/>
    </location>
</feature>
<feature type="transmembrane region" description="Helical" evidence="7">
    <location>
        <begin position="316"/>
        <end position="333"/>
    </location>
</feature>
<feature type="transmembrane region" description="Helical" evidence="7">
    <location>
        <begin position="58"/>
        <end position="81"/>
    </location>
</feature>
<dbReference type="PANTHER" id="PTHR31503">
    <property type="entry name" value="VACUOLAR CALCIUM ION TRANSPORTER"/>
    <property type="match status" value="1"/>
</dbReference>
<dbReference type="InterPro" id="IPR004713">
    <property type="entry name" value="CaH_exchang"/>
</dbReference>
<proteinExistence type="predicted"/>
<dbReference type="Pfam" id="PF01699">
    <property type="entry name" value="Na_Ca_ex"/>
    <property type="match status" value="2"/>
</dbReference>
<reference evidence="9" key="1">
    <citation type="journal article" date="2020" name="Nature">
        <title>Giant virus diversity and host interactions through global metagenomics.</title>
        <authorList>
            <person name="Schulz F."/>
            <person name="Roux S."/>
            <person name="Paez-Espino D."/>
            <person name="Jungbluth S."/>
            <person name="Walsh D.A."/>
            <person name="Denef V.J."/>
            <person name="McMahon K.D."/>
            <person name="Konstantinidis K.T."/>
            <person name="Eloe-Fadrosh E.A."/>
            <person name="Kyrpides N.C."/>
            <person name="Woyke T."/>
        </authorList>
    </citation>
    <scope>NUCLEOTIDE SEQUENCE</scope>
    <source>
        <strain evidence="9">GVMAG-M-3300023179-71</strain>
    </source>
</reference>
<keyword evidence="4 7" id="KW-1133">Transmembrane helix</keyword>
<evidence type="ECO:0000259" key="8">
    <source>
        <dbReference type="Pfam" id="PF01699"/>
    </source>
</evidence>
<accession>A0A6C0H4S4</accession>
<evidence type="ECO:0000256" key="7">
    <source>
        <dbReference type="SAM" id="Phobius"/>
    </source>
</evidence>
<dbReference type="EMBL" id="MN739879">
    <property type="protein sequence ID" value="QHT75544.1"/>
    <property type="molecule type" value="Genomic_DNA"/>
</dbReference>
<comment type="subcellular location">
    <subcellularLocation>
        <location evidence="1">Endomembrane system</location>
        <topology evidence="1">Multi-pass membrane protein</topology>
    </subcellularLocation>
</comment>
<dbReference type="GO" id="GO:0016020">
    <property type="term" value="C:membrane"/>
    <property type="evidence" value="ECO:0007669"/>
    <property type="project" value="InterPro"/>
</dbReference>
<evidence type="ECO:0000256" key="5">
    <source>
        <dbReference type="ARBA" id="ARBA00023065"/>
    </source>
</evidence>
<feature type="transmembrane region" description="Helical" evidence="7">
    <location>
        <begin position="179"/>
        <end position="197"/>
    </location>
</feature>
<feature type="transmembrane region" description="Helical" evidence="7">
    <location>
        <begin position="339"/>
        <end position="358"/>
    </location>
</feature>
<evidence type="ECO:0000256" key="3">
    <source>
        <dbReference type="ARBA" id="ARBA00022692"/>
    </source>
</evidence>
<dbReference type="GO" id="GO:0012505">
    <property type="term" value="C:endomembrane system"/>
    <property type="evidence" value="ECO:0007669"/>
    <property type="project" value="UniProtKB-SubCell"/>
</dbReference>
<keyword evidence="5" id="KW-0406">Ion transport</keyword>
<dbReference type="InterPro" id="IPR044880">
    <property type="entry name" value="NCX_ion-bd_dom_sf"/>
</dbReference>
<keyword evidence="6 7" id="KW-0472">Membrane</keyword>
<feature type="transmembrane region" description="Helical" evidence="7">
    <location>
        <begin position="281"/>
        <end position="304"/>
    </location>
</feature>
<feature type="transmembrane region" description="Helical" evidence="7">
    <location>
        <begin position="90"/>
        <end position="113"/>
    </location>
</feature>
<dbReference type="GO" id="GO:0015369">
    <property type="term" value="F:calcium:proton antiporter activity"/>
    <property type="evidence" value="ECO:0007669"/>
    <property type="project" value="TreeGrafter"/>
</dbReference>